<name>A0A6L3ZGN1_9FLAO</name>
<reference evidence="2 3" key="1">
    <citation type="submission" date="2019-10" db="EMBL/GenBank/DDBJ databases">
        <title>Genome sequence of Phaeocystidibacter marisrubri JCM30614 (type strain).</title>
        <authorList>
            <person name="Bowman J.P."/>
        </authorList>
    </citation>
    <scope>NUCLEOTIDE SEQUENCE [LARGE SCALE GENOMIC DNA]</scope>
    <source>
        <strain evidence="2 3">JCM 30614</strain>
    </source>
</reference>
<dbReference type="Proteomes" id="UP000484164">
    <property type="component" value="Unassembled WGS sequence"/>
</dbReference>
<dbReference type="InterPro" id="IPR027785">
    <property type="entry name" value="UvrD-like_helicase_C"/>
</dbReference>
<evidence type="ECO:0000313" key="2">
    <source>
        <dbReference type="EMBL" id="KAB2816638.1"/>
    </source>
</evidence>
<organism evidence="2 3">
    <name type="scientific">Phaeocystidibacter marisrubri</name>
    <dbReference type="NCBI Taxonomy" id="1577780"/>
    <lineage>
        <taxon>Bacteria</taxon>
        <taxon>Pseudomonadati</taxon>
        <taxon>Bacteroidota</taxon>
        <taxon>Flavobacteriia</taxon>
        <taxon>Flavobacteriales</taxon>
        <taxon>Phaeocystidibacteraceae</taxon>
        <taxon>Phaeocystidibacter</taxon>
    </lineage>
</organism>
<dbReference type="OrthoDB" id="9803432at2"/>
<feature type="domain" description="UvrD-like helicase C-terminal" evidence="1">
    <location>
        <begin position="3"/>
        <end position="47"/>
    </location>
</feature>
<dbReference type="EMBL" id="WBVQ01000002">
    <property type="protein sequence ID" value="KAB2816638.1"/>
    <property type="molecule type" value="Genomic_DNA"/>
</dbReference>
<evidence type="ECO:0000259" key="1">
    <source>
        <dbReference type="Pfam" id="PF13538"/>
    </source>
</evidence>
<protein>
    <recommendedName>
        <fullName evidence="1">UvrD-like helicase C-terminal domain-containing protein</fullName>
    </recommendedName>
</protein>
<dbReference type="AlphaFoldDB" id="A0A6L3ZGN1"/>
<dbReference type="SUPFAM" id="SSF52540">
    <property type="entry name" value="P-loop containing nucleoside triphosphate hydrolases"/>
    <property type="match status" value="1"/>
</dbReference>
<dbReference type="InterPro" id="IPR027417">
    <property type="entry name" value="P-loop_NTPase"/>
</dbReference>
<dbReference type="RefSeq" id="WP_151694066.1">
    <property type="nucleotide sequence ID" value="NZ_BMGX01000001.1"/>
</dbReference>
<sequence>MGHKAQGGQWKHVFIEHPWLPEGEVDLEYLRWLYTAFTRSSEQVYLIGFPDDFFLHPPQ</sequence>
<dbReference type="Gene3D" id="3.40.50.300">
    <property type="entry name" value="P-loop containing nucleotide triphosphate hydrolases"/>
    <property type="match status" value="1"/>
</dbReference>
<proteinExistence type="predicted"/>
<accession>A0A6L3ZGN1</accession>
<dbReference type="Pfam" id="PF13538">
    <property type="entry name" value="UvrD_C_2"/>
    <property type="match status" value="1"/>
</dbReference>
<evidence type="ECO:0000313" key="3">
    <source>
        <dbReference type="Proteomes" id="UP000484164"/>
    </source>
</evidence>
<comment type="caution">
    <text evidence="2">The sequence shown here is derived from an EMBL/GenBank/DDBJ whole genome shotgun (WGS) entry which is preliminary data.</text>
</comment>
<keyword evidence="3" id="KW-1185">Reference proteome</keyword>
<gene>
    <name evidence="2" type="ORF">F8C82_08270</name>
</gene>